<accession>A0AAN7UCS1</accession>
<dbReference type="Proteomes" id="UP001344447">
    <property type="component" value="Unassembled WGS sequence"/>
</dbReference>
<sequence length="56" mass="6040">MMLPSALKKLASSTAPIGLTPRLANLTWSFLSSTEVAPLWVTCCFLRIEPLPPLVG</sequence>
<comment type="caution">
    <text evidence="1">The sequence shown here is derived from an EMBL/GenBank/DDBJ whole genome shotgun (WGS) entry which is preliminary data.</text>
</comment>
<evidence type="ECO:0000313" key="1">
    <source>
        <dbReference type="EMBL" id="KAK5584413.1"/>
    </source>
</evidence>
<proteinExistence type="predicted"/>
<dbReference type="EMBL" id="JAVFKY010000001">
    <property type="protein sequence ID" value="KAK5584413.1"/>
    <property type="molecule type" value="Genomic_DNA"/>
</dbReference>
<organism evidence="1 2">
    <name type="scientific">Dictyostelium firmibasis</name>
    <dbReference type="NCBI Taxonomy" id="79012"/>
    <lineage>
        <taxon>Eukaryota</taxon>
        <taxon>Amoebozoa</taxon>
        <taxon>Evosea</taxon>
        <taxon>Eumycetozoa</taxon>
        <taxon>Dictyostelia</taxon>
        <taxon>Dictyosteliales</taxon>
        <taxon>Dictyosteliaceae</taxon>
        <taxon>Dictyostelium</taxon>
    </lineage>
</organism>
<keyword evidence="2" id="KW-1185">Reference proteome</keyword>
<evidence type="ECO:0000313" key="2">
    <source>
        <dbReference type="Proteomes" id="UP001344447"/>
    </source>
</evidence>
<protein>
    <submittedName>
        <fullName evidence="1">Uncharacterized protein</fullName>
    </submittedName>
</protein>
<dbReference type="AlphaFoldDB" id="A0AAN7UCS1"/>
<gene>
    <name evidence="1" type="ORF">RB653_006024</name>
</gene>
<reference evidence="1 2" key="1">
    <citation type="submission" date="2023-11" db="EMBL/GenBank/DDBJ databases">
        <title>Dfirmibasis_genome.</title>
        <authorList>
            <person name="Edelbroek B."/>
            <person name="Kjellin J."/>
            <person name="Jerlstrom-Hultqvist J."/>
            <person name="Soderbom F."/>
        </authorList>
    </citation>
    <scope>NUCLEOTIDE SEQUENCE [LARGE SCALE GENOMIC DNA]</scope>
    <source>
        <strain evidence="1 2">TNS-C-14</strain>
    </source>
</reference>
<name>A0AAN7UCS1_9MYCE</name>